<feature type="domain" description="Core-binding (CB)" evidence="7">
    <location>
        <begin position="111"/>
        <end position="197"/>
    </location>
</feature>
<keyword evidence="4" id="KW-0233">DNA recombination</keyword>
<dbReference type="Pfam" id="PF13102">
    <property type="entry name" value="Phage_int_SAM_5"/>
    <property type="match status" value="1"/>
</dbReference>
<dbReference type="GO" id="GO:0015074">
    <property type="term" value="P:DNA integration"/>
    <property type="evidence" value="ECO:0007669"/>
    <property type="project" value="UniProtKB-KW"/>
</dbReference>
<dbReference type="InterPro" id="IPR011010">
    <property type="entry name" value="DNA_brk_join_enz"/>
</dbReference>
<dbReference type="InterPro" id="IPR044068">
    <property type="entry name" value="CB"/>
</dbReference>
<dbReference type="InterPro" id="IPR025269">
    <property type="entry name" value="SAM-like_dom"/>
</dbReference>
<evidence type="ECO:0000256" key="1">
    <source>
        <dbReference type="ARBA" id="ARBA00008857"/>
    </source>
</evidence>
<evidence type="ECO:0000259" key="7">
    <source>
        <dbReference type="PROSITE" id="PS51900"/>
    </source>
</evidence>
<dbReference type="PANTHER" id="PTHR30349:SF64">
    <property type="entry name" value="PROPHAGE INTEGRASE INTD-RELATED"/>
    <property type="match status" value="1"/>
</dbReference>
<dbReference type="Pfam" id="PF17293">
    <property type="entry name" value="Arm-DNA-bind_5"/>
    <property type="match status" value="1"/>
</dbReference>
<proteinExistence type="inferred from homology"/>
<reference evidence="8 9" key="1">
    <citation type="submission" date="2017-10" db="EMBL/GenBank/DDBJ databases">
        <title>The draft genome sequence of Lewinella nigricans NBRC 102662.</title>
        <authorList>
            <person name="Wang K."/>
        </authorList>
    </citation>
    <scope>NUCLEOTIDE SEQUENCE [LARGE SCALE GENOMIC DNA]</scope>
    <source>
        <strain evidence="8 9">NBRC 102662</strain>
    </source>
</reference>
<feature type="domain" description="Tyr recombinase" evidence="6">
    <location>
        <begin position="219"/>
        <end position="410"/>
    </location>
</feature>
<dbReference type="RefSeq" id="WP_099155483.1">
    <property type="nucleotide sequence ID" value="NZ_PDUD01000062.1"/>
</dbReference>
<dbReference type="EMBL" id="PDUD01000062">
    <property type="protein sequence ID" value="PHN01151.1"/>
    <property type="molecule type" value="Genomic_DNA"/>
</dbReference>
<evidence type="ECO:0000256" key="3">
    <source>
        <dbReference type="ARBA" id="ARBA00023125"/>
    </source>
</evidence>
<name>A0A2D0MXZ4_FLAN2</name>
<dbReference type="PROSITE" id="PS51898">
    <property type="entry name" value="TYR_RECOMBINASE"/>
    <property type="match status" value="1"/>
</dbReference>
<dbReference type="InterPro" id="IPR002104">
    <property type="entry name" value="Integrase_catalytic"/>
</dbReference>
<keyword evidence="9" id="KW-1185">Reference proteome</keyword>
<dbReference type="InterPro" id="IPR010998">
    <property type="entry name" value="Integrase_recombinase_N"/>
</dbReference>
<keyword evidence="2" id="KW-0229">DNA integration</keyword>
<dbReference type="Pfam" id="PF00589">
    <property type="entry name" value="Phage_integrase"/>
    <property type="match status" value="1"/>
</dbReference>
<dbReference type="Proteomes" id="UP000223913">
    <property type="component" value="Unassembled WGS sequence"/>
</dbReference>
<organism evidence="8 9">
    <name type="scientific">Flavilitoribacter nigricans (strain ATCC 23147 / DSM 23189 / NBRC 102662 / NCIMB 1420 / SS-2)</name>
    <name type="common">Lewinella nigricans</name>
    <dbReference type="NCBI Taxonomy" id="1122177"/>
    <lineage>
        <taxon>Bacteria</taxon>
        <taxon>Pseudomonadati</taxon>
        <taxon>Bacteroidota</taxon>
        <taxon>Saprospiria</taxon>
        <taxon>Saprospirales</taxon>
        <taxon>Lewinellaceae</taxon>
        <taxon>Flavilitoribacter</taxon>
    </lineage>
</organism>
<accession>A0A2D0MXZ4</accession>
<evidence type="ECO:0000313" key="9">
    <source>
        <dbReference type="Proteomes" id="UP000223913"/>
    </source>
</evidence>
<dbReference type="Gene3D" id="1.10.443.10">
    <property type="entry name" value="Intergrase catalytic core"/>
    <property type="match status" value="1"/>
</dbReference>
<dbReference type="GO" id="GO:0003677">
    <property type="term" value="F:DNA binding"/>
    <property type="evidence" value="ECO:0007669"/>
    <property type="project" value="UniProtKB-UniRule"/>
</dbReference>
<keyword evidence="3 5" id="KW-0238">DNA-binding</keyword>
<sequence length="414" mass="48105">MASVKLYFDIRRAKSDETYPLKLKVFHKNLARYIPLNFFFKKNQWHVRDHKVNSSYPNSGRVNAQIRNLLSIATNYLAEQELLIRKLSIDELKQNLINEMFKTDDEADLGNQHEFTLAHFANSIIERQLKSGKVGTAQTYKTCLKAIFRFSNENLLLKDINHRFLADFEADCLARGIKVNSISVYLRTLRAIMNKAIDEGILPQEQYPFRKFKIKQEKTQKRAISKEEIKKIIDIELPNGSRIWHSRNYFVFMFNMKGMNFIDVAYLTVQNIQKDRIVYKRIKTGKLYNIKITSKAQEVLSYYLGSKKHKPADYVFPILTKDDSVDMETERKRFKDKRKKLNQDLKKIGDLCGIETNLTSYVSRHTWASIAKFSGVAPAIIGESLGHSDLKTTETYLAHFDHDVLDDANDLIVG</sequence>
<dbReference type="OrthoDB" id="1094492at2"/>
<evidence type="ECO:0000313" key="8">
    <source>
        <dbReference type="EMBL" id="PHN01151.1"/>
    </source>
</evidence>
<comment type="similarity">
    <text evidence="1">Belongs to the 'phage' integrase family.</text>
</comment>
<evidence type="ECO:0000256" key="5">
    <source>
        <dbReference type="PROSITE-ProRule" id="PRU01248"/>
    </source>
</evidence>
<dbReference type="InterPro" id="IPR050090">
    <property type="entry name" value="Tyrosine_recombinase_XerCD"/>
</dbReference>
<protein>
    <submittedName>
        <fullName evidence="8">Uncharacterized protein</fullName>
    </submittedName>
</protein>
<dbReference type="Gene3D" id="1.10.150.130">
    <property type="match status" value="1"/>
</dbReference>
<dbReference type="InterPro" id="IPR035386">
    <property type="entry name" value="Arm-DNA-bind_5"/>
</dbReference>
<dbReference type="PROSITE" id="PS51900">
    <property type="entry name" value="CB"/>
    <property type="match status" value="1"/>
</dbReference>
<evidence type="ECO:0000256" key="2">
    <source>
        <dbReference type="ARBA" id="ARBA00022908"/>
    </source>
</evidence>
<dbReference type="PANTHER" id="PTHR30349">
    <property type="entry name" value="PHAGE INTEGRASE-RELATED"/>
    <property type="match status" value="1"/>
</dbReference>
<comment type="caution">
    <text evidence="8">The sequence shown here is derived from an EMBL/GenBank/DDBJ whole genome shotgun (WGS) entry which is preliminary data.</text>
</comment>
<dbReference type="AlphaFoldDB" id="A0A2D0MXZ4"/>
<dbReference type="CDD" id="cd01185">
    <property type="entry name" value="INTN1_C_like"/>
    <property type="match status" value="1"/>
</dbReference>
<gene>
    <name evidence="8" type="ORF">CRP01_38760</name>
</gene>
<dbReference type="GO" id="GO:0006310">
    <property type="term" value="P:DNA recombination"/>
    <property type="evidence" value="ECO:0007669"/>
    <property type="project" value="UniProtKB-KW"/>
</dbReference>
<dbReference type="InterPro" id="IPR013762">
    <property type="entry name" value="Integrase-like_cat_sf"/>
</dbReference>
<evidence type="ECO:0000256" key="4">
    <source>
        <dbReference type="ARBA" id="ARBA00023172"/>
    </source>
</evidence>
<evidence type="ECO:0000259" key="6">
    <source>
        <dbReference type="PROSITE" id="PS51898"/>
    </source>
</evidence>
<dbReference type="SUPFAM" id="SSF56349">
    <property type="entry name" value="DNA breaking-rejoining enzymes"/>
    <property type="match status" value="1"/>
</dbReference>